<evidence type="ECO:0000313" key="4">
    <source>
        <dbReference type="Proteomes" id="UP000580474"/>
    </source>
</evidence>
<organism evidence="3 4">
    <name type="scientific">Saccharopolyspora gloriosae</name>
    <dbReference type="NCBI Taxonomy" id="455344"/>
    <lineage>
        <taxon>Bacteria</taxon>
        <taxon>Bacillati</taxon>
        <taxon>Actinomycetota</taxon>
        <taxon>Actinomycetes</taxon>
        <taxon>Pseudonocardiales</taxon>
        <taxon>Pseudonocardiaceae</taxon>
        <taxon>Saccharopolyspora</taxon>
    </lineage>
</organism>
<keyword evidence="4" id="KW-1185">Reference proteome</keyword>
<evidence type="ECO:0000256" key="1">
    <source>
        <dbReference type="SAM" id="MobiDB-lite"/>
    </source>
</evidence>
<gene>
    <name evidence="3" type="ORF">BJ969_000881</name>
</gene>
<dbReference type="GO" id="GO:0009313">
    <property type="term" value="P:oligosaccharide catabolic process"/>
    <property type="evidence" value="ECO:0007669"/>
    <property type="project" value="TreeGrafter"/>
</dbReference>
<comment type="caution">
    <text evidence="3">The sequence shown here is derived from an EMBL/GenBank/DDBJ whole genome shotgun (WGS) entry which is preliminary data.</text>
</comment>
<dbReference type="EMBL" id="JACHIV010000001">
    <property type="protein sequence ID" value="MBB5067793.1"/>
    <property type="molecule type" value="Genomic_DNA"/>
</dbReference>
<name>A0A840NBR1_9PSEU</name>
<dbReference type="EC" id="3.2.1.20" evidence="3"/>
<reference evidence="3 4" key="1">
    <citation type="submission" date="2020-08" db="EMBL/GenBank/DDBJ databases">
        <title>Sequencing the genomes of 1000 actinobacteria strains.</title>
        <authorList>
            <person name="Klenk H.-P."/>
        </authorList>
    </citation>
    <scope>NUCLEOTIDE SEQUENCE [LARGE SCALE GENOMIC DNA]</scope>
    <source>
        <strain evidence="3 4">DSM 45582</strain>
    </source>
</reference>
<dbReference type="SMART" id="SM00642">
    <property type="entry name" value="Aamy"/>
    <property type="match status" value="1"/>
</dbReference>
<dbReference type="GO" id="GO:0004556">
    <property type="term" value="F:alpha-amylase activity"/>
    <property type="evidence" value="ECO:0007669"/>
    <property type="project" value="TreeGrafter"/>
</dbReference>
<dbReference type="InterPro" id="IPR017853">
    <property type="entry name" value="GH"/>
</dbReference>
<accession>A0A840NBR1</accession>
<sequence>MNAPVGDSAAAAVAPWWRDAVFYRVDLRSFADANGDGVGDLDGARLRLGYLELLGVDALWLTALTASPLTDPERGRGVDPVLGELESFESLVDEAHAAGLRVAIDVTAQRDLVDRIGTDGHEVFATSVRFWLDRGVDALRVAVAPGAGEPAGAAVREVLAELSPIAADYPGRGIGVLIDESWFDGYDDHDGWDIGIDLRLGRTLFDAAELREVITRMLASAEMLGVPAVWVVTGEDRMHPVTRFGGGATGEARARALALVSLGLPGIVGLDTGEELGLPSAGGARSASPARGPMPWEGEEPSFGFSPVPGGWWPMSVEWAPYTVEAQLEDPDSTLSLYRRALELRKEHPALRGDQVSWFGAPPGCFAFRREPGELTCALNASAESVTLPPGEVLLASGALEGDRLPPNTAVWLI</sequence>
<feature type="compositionally biased region" description="Low complexity" evidence="1">
    <location>
        <begin position="278"/>
        <end position="293"/>
    </location>
</feature>
<dbReference type="AlphaFoldDB" id="A0A840NBR1"/>
<dbReference type="GO" id="GO:0004558">
    <property type="term" value="F:alpha-1,4-glucosidase activity"/>
    <property type="evidence" value="ECO:0007669"/>
    <property type="project" value="UniProtKB-EC"/>
</dbReference>
<dbReference type="Gene3D" id="3.20.20.80">
    <property type="entry name" value="Glycosidases"/>
    <property type="match status" value="2"/>
</dbReference>
<keyword evidence="3" id="KW-0326">Glycosidase</keyword>
<dbReference type="Proteomes" id="UP000580474">
    <property type="component" value="Unassembled WGS sequence"/>
</dbReference>
<dbReference type="InterPro" id="IPR006047">
    <property type="entry name" value="GH13_cat_dom"/>
</dbReference>
<evidence type="ECO:0000313" key="3">
    <source>
        <dbReference type="EMBL" id="MBB5067793.1"/>
    </source>
</evidence>
<evidence type="ECO:0000259" key="2">
    <source>
        <dbReference type="SMART" id="SM00642"/>
    </source>
</evidence>
<protein>
    <submittedName>
        <fullName evidence="3">Alpha-glucosidase</fullName>
        <ecNumber evidence="3">3.2.1.20</ecNumber>
    </submittedName>
</protein>
<dbReference type="PANTHER" id="PTHR10357">
    <property type="entry name" value="ALPHA-AMYLASE FAMILY MEMBER"/>
    <property type="match status" value="1"/>
</dbReference>
<dbReference type="SUPFAM" id="SSF51445">
    <property type="entry name" value="(Trans)glycosidases"/>
    <property type="match status" value="1"/>
</dbReference>
<dbReference type="PANTHER" id="PTHR10357:SF179">
    <property type="entry name" value="NEUTRAL AND BASIC AMINO ACID TRANSPORT PROTEIN RBAT"/>
    <property type="match status" value="1"/>
</dbReference>
<feature type="region of interest" description="Disordered" evidence="1">
    <location>
        <begin position="278"/>
        <end position="299"/>
    </location>
</feature>
<keyword evidence="3" id="KW-0378">Hydrolase</keyword>
<dbReference type="Pfam" id="PF00128">
    <property type="entry name" value="Alpha-amylase"/>
    <property type="match status" value="2"/>
</dbReference>
<dbReference type="RefSeq" id="WP_184477560.1">
    <property type="nucleotide sequence ID" value="NZ_JACHIV010000001.1"/>
</dbReference>
<proteinExistence type="predicted"/>
<feature type="domain" description="Glycosyl hydrolase family 13 catalytic" evidence="2">
    <location>
        <begin position="24"/>
        <end position="291"/>
    </location>
</feature>